<dbReference type="InterPro" id="IPR000223">
    <property type="entry name" value="Pept_S26A_signal_pept_1"/>
</dbReference>
<keyword evidence="6" id="KW-1185">Reference proteome</keyword>
<dbReference type="SUPFAM" id="SSF51306">
    <property type="entry name" value="LexA/Signal peptidase"/>
    <property type="match status" value="1"/>
</dbReference>
<dbReference type="KEGG" id="pob:LPB03_00020"/>
<feature type="domain" description="Peptidase S26" evidence="4">
    <location>
        <begin position="13"/>
        <end position="222"/>
    </location>
</feature>
<evidence type="ECO:0000259" key="4">
    <source>
        <dbReference type="Pfam" id="PF10502"/>
    </source>
</evidence>
<dbReference type="Pfam" id="PF10502">
    <property type="entry name" value="Peptidase_S26"/>
    <property type="match status" value="1"/>
</dbReference>
<dbReference type="AlphaFoldDB" id="A0A1B8TP47"/>
<dbReference type="OrthoDB" id="9802919at2"/>
<reference evidence="6" key="1">
    <citation type="submission" date="2016-02" db="EMBL/GenBank/DDBJ databases">
        <authorList>
            <person name="Shin S.-K."/>
            <person name="Yi H."/>
            <person name="Kim E."/>
        </authorList>
    </citation>
    <scope>NUCLEOTIDE SEQUENCE [LARGE SCALE GENOMIC DNA]</scope>
    <source>
        <strain evidence="6">LPB0003</strain>
    </source>
</reference>
<protein>
    <recommendedName>
        <fullName evidence="2 3">Signal peptidase I</fullName>
        <ecNumber evidence="3">3.4.21.89</ecNumber>
    </recommendedName>
</protein>
<feature type="transmembrane region" description="Helical" evidence="3">
    <location>
        <begin position="9"/>
        <end position="32"/>
    </location>
</feature>
<dbReference type="PANTHER" id="PTHR43390:SF1">
    <property type="entry name" value="CHLOROPLAST PROCESSING PEPTIDASE"/>
    <property type="match status" value="1"/>
</dbReference>
<evidence type="ECO:0000256" key="2">
    <source>
        <dbReference type="ARBA" id="ARBA00019232"/>
    </source>
</evidence>
<evidence type="ECO:0000256" key="3">
    <source>
        <dbReference type="RuleBase" id="RU362042"/>
    </source>
</evidence>
<comment type="caution">
    <text evidence="5">The sequence shown here is derived from an EMBL/GenBank/DDBJ whole genome shotgun (WGS) entry which is preliminary data.</text>
</comment>
<dbReference type="STRING" id="1774273.LPB03_00020"/>
<accession>A0A1B8TP47</accession>
<comment type="subcellular location">
    <subcellularLocation>
        <location evidence="3">Membrane</location>
        <topology evidence="3">Single-pass type II membrane protein</topology>
    </subcellularLocation>
</comment>
<dbReference type="InterPro" id="IPR019533">
    <property type="entry name" value="Peptidase_S26"/>
</dbReference>
<gene>
    <name evidence="5" type="ORF">LPB3_16420</name>
</gene>
<dbReference type="InterPro" id="IPR036286">
    <property type="entry name" value="LexA/Signal_pep-like_sf"/>
</dbReference>
<dbReference type="EMBL" id="LSFM01000027">
    <property type="protein sequence ID" value="OBY61395.1"/>
    <property type="molecule type" value="Genomic_DNA"/>
</dbReference>
<dbReference type="Gene3D" id="2.10.109.10">
    <property type="entry name" value="Umud Fragment, subunit A"/>
    <property type="match status" value="1"/>
</dbReference>
<dbReference type="GO" id="GO:0009003">
    <property type="term" value="F:signal peptidase activity"/>
    <property type="evidence" value="ECO:0007669"/>
    <property type="project" value="UniProtKB-EC"/>
</dbReference>
<organism evidence="5 6">
    <name type="scientific">Polaribacter vadi</name>
    <dbReference type="NCBI Taxonomy" id="1774273"/>
    <lineage>
        <taxon>Bacteria</taxon>
        <taxon>Pseudomonadati</taxon>
        <taxon>Bacteroidota</taxon>
        <taxon>Flavobacteriia</taxon>
        <taxon>Flavobacteriales</taxon>
        <taxon>Flavobacteriaceae</taxon>
    </lineage>
</organism>
<evidence type="ECO:0000313" key="5">
    <source>
        <dbReference type="EMBL" id="OBY61395.1"/>
    </source>
</evidence>
<evidence type="ECO:0000256" key="1">
    <source>
        <dbReference type="ARBA" id="ARBA00009370"/>
    </source>
</evidence>
<dbReference type="Proteomes" id="UP000092584">
    <property type="component" value="Unassembled WGS sequence"/>
</dbReference>
<dbReference type="NCBIfam" id="TIGR02227">
    <property type="entry name" value="sigpep_I_bact"/>
    <property type="match status" value="1"/>
</dbReference>
<proteinExistence type="inferred from homology"/>
<sequence length="228" mass="26291">MKKKYLNYILYVFTFFIVVYYALNLSGILVLYNNPTISNSPNLPEGSRSIGTNTITPKNGDFVCYNFNDEYSGKHIRVHRLVGLEGDTIQIKKGVVFLNGKNFDKDLNLTHFYKTAKENLIQLKKSEVDLSSIIIEQIDNDTIKLLLEDSFIKELSFEIHRFISDEDFINQEMKAIYNKPWNEDNFGPIIIPKNKIFVLGDNRDYTVDSRTIGLINADEIVSVLIKTF</sequence>
<dbReference type="GO" id="GO:0004252">
    <property type="term" value="F:serine-type endopeptidase activity"/>
    <property type="evidence" value="ECO:0007669"/>
    <property type="project" value="InterPro"/>
</dbReference>
<dbReference type="RefSeq" id="WP_065320725.1">
    <property type="nucleotide sequence ID" value="NZ_CP017477.1"/>
</dbReference>
<evidence type="ECO:0000313" key="6">
    <source>
        <dbReference type="Proteomes" id="UP000092584"/>
    </source>
</evidence>
<dbReference type="EC" id="3.4.21.89" evidence="3"/>
<keyword evidence="3" id="KW-1133">Transmembrane helix</keyword>
<comment type="similarity">
    <text evidence="1 3">Belongs to the peptidase S26 family.</text>
</comment>
<keyword evidence="3" id="KW-0645">Protease</keyword>
<comment type="catalytic activity">
    <reaction evidence="3">
        <text>Cleavage of hydrophobic, N-terminal signal or leader sequences from secreted and periplasmic proteins.</text>
        <dbReference type="EC" id="3.4.21.89"/>
    </reaction>
</comment>
<keyword evidence="3" id="KW-0472">Membrane</keyword>
<keyword evidence="3" id="KW-0378">Hydrolase</keyword>
<dbReference type="GO" id="GO:0006465">
    <property type="term" value="P:signal peptide processing"/>
    <property type="evidence" value="ECO:0007669"/>
    <property type="project" value="InterPro"/>
</dbReference>
<dbReference type="PRINTS" id="PR00727">
    <property type="entry name" value="LEADERPTASE"/>
</dbReference>
<keyword evidence="3" id="KW-0812">Transmembrane</keyword>
<dbReference type="PANTHER" id="PTHR43390">
    <property type="entry name" value="SIGNAL PEPTIDASE I"/>
    <property type="match status" value="1"/>
</dbReference>
<dbReference type="GO" id="GO:0016020">
    <property type="term" value="C:membrane"/>
    <property type="evidence" value="ECO:0007669"/>
    <property type="project" value="UniProtKB-SubCell"/>
</dbReference>
<name>A0A1B8TP47_9FLAO</name>